<comment type="subunit">
    <text evidence="7">Component of the endosomal sorting complex required for transport II (ESCRT-II).</text>
</comment>
<dbReference type="SUPFAM" id="SSF46785">
    <property type="entry name" value="Winged helix' DNA-binding domain"/>
    <property type="match status" value="2"/>
</dbReference>
<dbReference type="Gene3D" id="6.10.140.260">
    <property type="match status" value="1"/>
</dbReference>
<sequence>MPVPKVILVVNDVKSKIDLMFEVIFIKLIWHQLKVLKSTAVVFSNYIYSKKQKMDRFQWWEDMSLPGENEILNQASVKLYDGNKKTLYESGNLTLSTHRLRWKDDFNPNTDLSLNLSQIVLIEKESSTWTKSAKIIAHLSAILEEDKKPGPVKYSPFNYVKFSFRGGGDKEFFNALSDALAKKAWEDPSASYPKGKKYRAGIVGIERQIRDRNEATDGTISEAFEDLKCLMKMAKEMVMLSKSVIQKLKEKQSNITEDETIQFKSQLLSLGISDPVTKSEYGSGHTFHMELAKQLAEALIKPLQEAGGILSLTEVYCRVNRARGVELISPEDLLNACLLLGKLNLPMKLHKFDSGVMVLRANTYDITDEAHKITEILSEKGSLTADELSILTKVTLVIAKERLLYLEKIGIACIDDSIEGLRFYPNCFSQKDHKFTIINL</sequence>
<evidence type="ECO:0000256" key="1">
    <source>
        <dbReference type="ARBA" id="ARBA00009697"/>
    </source>
</evidence>
<dbReference type="PANTHER" id="PTHR13128:SF12">
    <property type="entry name" value="VACUOLAR PROTEIN-SORTING-ASSOCIATED PROTEIN 36"/>
    <property type="match status" value="1"/>
</dbReference>
<dbReference type="GO" id="GO:0000814">
    <property type="term" value="C:ESCRT II complex"/>
    <property type="evidence" value="ECO:0007669"/>
    <property type="project" value="UniProtKB-UniRule"/>
</dbReference>
<dbReference type="Pfam" id="PF04157">
    <property type="entry name" value="EAP30"/>
    <property type="match status" value="1"/>
</dbReference>
<comment type="caution">
    <text evidence="9">The sequence shown here is derived from an EMBL/GenBank/DDBJ whole genome shotgun (WGS) entry which is preliminary data.</text>
</comment>
<organism evidence="9 10">
    <name type="scientific">Caerostris extrusa</name>
    <name type="common">Bark spider</name>
    <name type="synonym">Caerostris bankana</name>
    <dbReference type="NCBI Taxonomy" id="172846"/>
    <lineage>
        <taxon>Eukaryota</taxon>
        <taxon>Metazoa</taxon>
        <taxon>Ecdysozoa</taxon>
        <taxon>Arthropoda</taxon>
        <taxon>Chelicerata</taxon>
        <taxon>Arachnida</taxon>
        <taxon>Araneae</taxon>
        <taxon>Araneomorphae</taxon>
        <taxon>Entelegynae</taxon>
        <taxon>Araneoidea</taxon>
        <taxon>Araneidae</taxon>
        <taxon>Caerostris</taxon>
    </lineage>
</organism>
<dbReference type="InterPro" id="IPR021648">
    <property type="entry name" value="GLUE_dom"/>
</dbReference>
<proteinExistence type="inferred from homology"/>
<dbReference type="Proteomes" id="UP001054945">
    <property type="component" value="Unassembled WGS sequence"/>
</dbReference>
<dbReference type="GO" id="GO:0031902">
    <property type="term" value="C:late endosome membrane"/>
    <property type="evidence" value="ECO:0007669"/>
    <property type="project" value="UniProtKB-UniRule"/>
</dbReference>
<dbReference type="SUPFAM" id="SSF50729">
    <property type="entry name" value="PH domain-like"/>
    <property type="match status" value="1"/>
</dbReference>
<dbReference type="InterPro" id="IPR036388">
    <property type="entry name" value="WH-like_DNA-bd_sf"/>
</dbReference>
<evidence type="ECO:0000256" key="5">
    <source>
        <dbReference type="ARBA" id="ARBA00022927"/>
    </source>
</evidence>
<evidence type="ECO:0000256" key="7">
    <source>
        <dbReference type="RuleBase" id="RU367095"/>
    </source>
</evidence>
<name>A0AAV4RTE6_CAEEX</name>
<comment type="function">
    <text evidence="7">Component of the ESCRT-II complex (endosomal sorting complex required for transport II), which is required for multivesicular body (MVB) formation and sorting of endosomal cargo proteins into MVBs.</text>
</comment>
<dbReference type="GO" id="GO:0043130">
    <property type="term" value="F:ubiquitin binding"/>
    <property type="evidence" value="ECO:0007669"/>
    <property type="project" value="UniProtKB-UniRule"/>
</dbReference>
<dbReference type="AlphaFoldDB" id="A0AAV4RTE6"/>
<feature type="domain" description="GLUE N-terminal" evidence="8">
    <location>
        <begin position="54"/>
        <end position="192"/>
    </location>
</feature>
<evidence type="ECO:0000259" key="8">
    <source>
        <dbReference type="PROSITE" id="PS51495"/>
    </source>
</evidence>
<dbReference type="Gene3D" id="1.10.10.10">
    <property type="entry name" value="Winged helix-like DNA-binding domain superfamily/Winged helix DNA-binding domain"/>
    <property type="match status" value="2"/>
</dbReference>
<dbReference type="InterPro" id="IPR036390">
    <property type="entry name" value="WH_DNA-bd_sf"/>
</dbReference>
<dbReference type="PANTHER" id="PTHR13128">
    <property type="entry name" value="VACUOLAR PROTEIN-SORTING-ASSOCIATED PROTEIN 36"/>
    <property type="match status" value="1"/>
</dbReference>
<evidence type="ECO:0000313" key="10">
    <source>
        <dbReference type="Proteomes" id="UP001054945"/>
    </source>
</evidence>
<protein>
    <recommendedName>
        <fullName evidence="2 7">Vacuolar protein-sorting-associated protein 36</fullName>
    </recommendedName>
    <alternativeName>
        <fullName evidence="6 7">ESCRT-II complex subunit VPS36</fullName>
    </alternativeName>
</protein>
<dbReference type="GO" id="GO:0043328">
    <property type="term" value="P:protein transport to vacuole involved in ubiquitin-dependent protein catabolic process via the multivesicular body sorting pathway"/>
    <property type="evidence" value="ECO:0007669"/>
    <property type="project" value="UniProtKB-UniRule"/>
</dbReference>
<keyword evidence="4 7" id="KW-0963">Cytoplasm</keyword>
<keyword evidence="7" id="KW-0967">Endosome</keyword>
<evidence type="ECO:0000256" key="3">
    <source>
        <dbReference type="ARBA" id="ARBA00022448"/>
    </source>
</evidence>
<dbReference type="FunFam" id="1.10.10.10:FF:000416">
    <property type="entry name" value="Vacuolar protein-sorting-associated protein 36"/>
    <property type="match status" value="1"/>
</dbReference>
<evidence type="ECO:0000256" key="6">
    <source>
        <dbReference type="ARBA" id="ARBA00030114"/>
    </source>
</evidence>
<dbReference type="Gene3D" id="2.30.29.30">
    <property type="entry name" value="Pleckstrin-homology domain (PH domain)/Phosphotyrosine-binding domain (PTB)"/>
    <property type="match status" value="1"/>
</dbReference>
<accession>A0AAV4RTE6</accession>
<evidence type="ECO:0000256" key="4">
    <source>
        <dbReference type="ARBA" id="ARBA00022490"/>
    </source>
</evidence>
<keyword evidence="5 7" id="KW-0653">Protein transport</keyword>
<dbReference type="InterPro" id="IPR037855">
    <property type="entry name" value="Vps36"/>
</dbReference>
<keyword evidence="10" id="KW-1185">Reference proteome</keyword>
<comment type="subcellular location">
    <subcellularLocation>
        <location evidence="7">Cytoplasm</location>
    </subcellularLocation>
    <subcellularLocation>
        <location evidence="7">Endosome</location>
    </subcellularLocation>
</comment>
<dbReference type="InterPro" id="IPR011993">
    <property type="entry name" value="PH-like_dom_sf"/>
</dbReference>
<dbReference type="Pfam" id="PF11605">
    <property type="entry name" value="Vps36_ESCRT-II"/>
    <property type="match status" value="1"/>
</dbReference>
<reference evidence="9 10" key="1">
    <citation type="submission" date="2021-06" db="EMBL/GenBank/DDBJ databases">
        <title>Caerostris extrusa draft genome.</title>
        <authorList>
            <person name="Kono N."/>
            <person name="Arakawa K."/>
        </authorList>
    </citation>
    <scope>NUCLEOTIDE SEQUENCE [LARGE SCALE GENOMIC DNA]</scope>
</reference>
<evidence type="ECO:0000313" key="9">
    <source>
        <dbReference type="EMBL" id="GIY25005.1"/>
    </source>
</evidence>
<gene>
    <name evidence="9" type="primary">Vps36</name>
    <name evidence="9" type="ORF">CEXT_40291</name>
</gene>
<comment type="similarity">
    <text evidence="1 7">Belongs to the VPS36 family.</text>
</comment>
<dbReference type="EMBL" id="BPLR01008478">
    <property type="protein sequence ID" value="GIY25005.1"/>
    <property type="molecule type" value="Genomic_DNA"/>
</dbReference>
<dbReference type="PROSITE" id="PS51495">
    <property type="entry name" value="GLUE"/>
    <property type="match status" value="1"/>
</dbReference>
<dbReference type="InterPro" id="IPR040608">
    <property type="entry name" value="Snf8/Vps36"/>
</dbReference>
<keyword evidence="3 7" id="KW-0813">Transport</keyword>
<evidence type="ECO:0000256" key="2">
    <source>
        <dbReference type="ARBA" id="ARBA00017953"/>
    </source>
</evidence>
<dbReference type="GO" id="GO:0032266">
    <property type="term" value="F:phosphatidylinositol-3-phosphate binding"/>
    <property type="evidence" value="ECO:0007669"/>
    <property type="project" value="UniProtKB-UniRule"/>
</dbReference>